<feature type="DNA-binding region" description="H-T-H motif" evidence="4">
    <location>
        <begin position="32"/>
        <end position="51"/>
    </location>
</feature>
<proteinExistence type="predicted"/>
<keyword evidence="7" id="KW-1185">Reference proteome</keyword>
<dbReference type="HOGENOM" id="CLU_069356_28_2_4"/>
<dbReference type="PANTHER" id="PTHR47506">
    <property type="entry name" value="TRANSCRIPTIONAL REGULATORY PROTEIN"/>
    <property type="match status" value="1"/>
</dbReference>
<dbReference type="PROSITE" id="PS50977">
    <property type="entry name" value="HTH_TETR_2"/>
    <property type="match status" value="1"/>
</dbReference>
<keyword evidence="3" id="KW-0804">Transcription</keyword>
<dbReference type="Proteomes" id="UP000013966">
    <property type="component" value="Plasmid p2"/>
</dbReference>
<evidence type="ECO:0000259" key="5">
    <source>
        <dbReference type="PROSITE" id="PS50977"/>
    </source>
</evidence>
<protein>
    <submittedName>
        <fullName evidence="6">Transcriptional regulator TetR family</fullName>
    </submittedName>
</protein>
<name>R4WUG2_9BURK</name>
<feature type="domain" description="HTH tetR-type" evidence="5">
    <location>
        <begin position="9"/>
        <end position="69"/>
    </location>
</feature>
<dbReference type="SUPFAM" id="SSF48498">
    <property type="entry name" value="Tetracyclin repressor-like, C-terminal domain"/>
    <property type="match status" value="1"/>
</dbReference>
<dbReference type="Gene3D" id="1.10.357.10">
    <property type="entry name" value="Tetracycline Repressor, domain 2"/>
    <property type="match status" value="1"/>
</dbReference>
<dbReference type="RefSeq" id="WP_016355572.1">
    <property type="nucleotide sequence ID" value="NC_021295.1"/>
</dbReference>
<dbReference type="SUPFAM" id="SSF46689">
    <property type="entry name" value="Homeodomain-like"/>
    <property type="match status" value="1"/>
</dbReference>
<dbReference type="AlphaFoldDB" id="R4WUG2"/>
<sequence length="214" mass="22907">MRKSKSETAQTRQRIVRAAALAFRSNGIHATGVAEIMSAAGLTPGGFYRHFASKEHLIAEACAAGIESTIDAIDASAQAGEQAFIDHFEAYLWDKNRRNTLIECPLIAMGSELVRADIETRRAATRGYCELIGVMASVGESDEGSAMFAFSAMLGALTISRIVDDPELAGRILDETKRRVVGLWPIAPDGQACTDSKDGDAEKTALIGDISTPM</sequence>
<gene>
    <name evidence="6" type="ORF">BRPE64_ECDS00650</name>
</gene>
<geneLocation type="plasmid" evidence="6 7">
    <name>p2</name>
</geneLocation>
<organism evidence="6 7">
    <name type="scientific">Caballeronia insecticola</name>
    <dbReference type="NCBI Taxonomy" id="758793"/>
    <lineage>
        <taxon>Bacteria</taxon>
        <taxon>Pseudomonadati</taxon>
        <taxon>Pseudomonadota</taxon>
        <taxon>Betaproteobacteria</taxon>
        <taxon>Burkholderiales</taxon>
        <taxon>Burkholderiaceae</taxon>
        <taxon>Caballeronia</taxon>
    </lineage>
</organism>
<evidence type="ECO:0000256" key="1">
    <source>
        <dbReference type="ARBA" id="ARBA00023015"/>
    </source>
</evidence>
<dbReference type="Gene3D" id="1.10.10.60">
    <property type="entry name" value="Homeodomain-like"/>
    <property type="match status" value="1"/>
</dbReference>
<reference evidence="6 7" key="1">
    <citation type="journal article" date="2013" name="Genome Announc.">
        <title>Complete Genome Sequence of Burkholderia sp. Strain RPE64, Bacterial Symbiont of the Bean Bug Riptortus pedestris.</title>
        <authorList>
            <person name="Shibata T.F."/>
            <person name="Maeda T."/>
            <person name="Nikoh N."/>
            <person name="Yamaguchi K."/>
            <person name="Oshima K."/>
            <person name="Hattori M."/>
            <person name="Nishiyama T."/>
            <person name="Hasebe M."/>
            <person name="Fukatsu T."/>
            <person name="Kikuchi Y."/>
            <person name="Shigenobu S."/>
        </authorList>
    </citation>
    <scope>NUCLEOTIDE SEQUENCE [LARGE SCALE GENOMIC DNA]</scope>
    <source>
        <plasmid evidence="6 7">p2</plasmid>
    </source>
</reference>
<dbReference type="InterPro" id="IPR001647">
    <property type="entry name" value="HTH_TetR"/>
</dbReference>
<keyword evidence="2 4" id="KW-0238">DNA-binding</keyword>
<evidence type="ECO:0000256" key="4">
    <source>
        <dbReference type="PROSITE-ProRule" id="PRU00335"/>
    </source>
</evidence>
<evidence type="ECO:0000256" key="3">
    <source>
        <dbReference type="ARBA" id="ARBA00023163"/>
    </source>
</evidence>
<dbReference type="PATRIC" id="fig|758793.3.peg.6409"/>
<dbReference type="EMBL" id="AP013062">
    <property type="protein sequence ID" value="BAN28223.1"/>
    <property type="molecule type" value="Genomic_DNA"/>
</dbReference>
<keyword evidence="1" id="KW-0805">Transcription regulation</keyword>
<dbReference type="InterPro" id="IPR036271">
    <property type="entry name" value="Tet_transcr_reg_TetR-rel_C_sf"/>
</dbReference>
<evidence type="ECO:0000313" key="7">
    <source>
        <dbReference type="Proteomes" id="UP000013966"/>
    </source>
</evidence>
<dbReference type="GO" id="GO:0003677">
    <property type="term" value="F:DNA binding"/>
    <property type="evidence" value="ECO:0007669"/>
    <property type="project" value="UniProtKB-UniRule"/>
</dbReference>
<reference evidence="6 7" key="2">
    <citation type="journal article" date="2018" name="Int. J. Syst. Evol. Microbiol.">
        <title>Burkholderia insecticola sp. nov., a gut symbiotic bacterium of the bean bug Riptortus pedestris.</title>
        <authorList>
            <person name="Takeshita K."/>
            <person name="Tamaki H."/>
            <person name="Ohbayashi T."/>
            <person name="Meng X.-Y."/>
            <person name="Sone T."/>
            <person name="Mitani Y."/>
            <person name="Peeters C."/>
            <person name="Kikuchi Y."/>
            <person name="Vandamme P."/>
        </authorList>
    </citation>
    <scope>NUCLEOTIDE SEQUENCE [LARGE SCALE GENOMIC DNA]</scope>
    <source>
        <strain evidence="6">RPE64</strain>
        <plasmid evidence="6 7">p2</plasmid>
    </source>
</reference>
<dbReference type="PRINTS" id="PR00455">
    <property type="entry name" value="HTHTETR"/>
</dbReference>
<accession>R4WUG2</accession>
<dbReference type="Pfam" id="PF00440">
    <property type="entry name" value="TetR_N"/>
    <property type="match status" value="1"/>
</dbReference>
<evidence type="ECO:0000256" key="2">
    <source>
        <dbReference type="ARBA" id="ARBA00023125"/>
    </source>
</evidence>
<dbReference type="OrthoDB" id="9798857at2"/>
<dbReference type="InterPro" id="IPR009057">
    <property type="entry name" value="Homeodomain-like_sf"/>
</dbReference>
<dbReference type="PANTHER" id="PTHR47506:SF7">
    <property type="entry name" value="TRANSCRIPTIONAL REGULATORY PROTEIN"/>
    <property type="match status" value="1"/>
</dbReference>
<dbReference type="KEGG" id="buo:BRPE64_ECDS00650"/>
<evidence type="ECO:0000313" key="6">
    <source>
        <dbReference type="EMBL" id="BAN28223.1"/>
    </source>
</evidence>
<keyword evidence="6" id="KW-0614">Plasmid</keyword>